<dbReference type="InterPro" id="IPR048749">
    <property type="entry name" value="SLX1_C"/>
</dbReference>
<dbReference type="InterPro" id="IPR000305">
    <property type="entry name" value="GIY-YIG_endonuc"/>
</dbReference>
<name>A0A914XZM6_9BILA</name>
<dbReference type="PROSITE" id="PS50164">
    <property type="entry name" value="GIY_YIG"/>
    <property type="match status" value="1"/>
</dbReference>
<feature type="domain" description="GIY-YIG" evidence="2">
    <location>
        <begin position="1"/>
        <end position="84"/>
    </location>
</feature>
<dbReference type="GO" id="GO:0000724">
    <property type="term" value="P:double-strand break repair via homologous recombination"/>
    <property type="evidence" value="ECO:0007669"/>
    <property type="project" value="TreeGrafter"/>
</dbReference>
<reference evidence="4" key="1">
    <citation type="submission" date="2022-11" db="UniProtKB">
        <authorList>
            <consortium name="WormBaseParasite"/>
        </authorList>
    </citation>
    <scope>IDENTIFICATION</scope>
</reference>
<proteinExistence type="predicted"/>
<dbReference type="GO" id="GO:0033557">
    <property type="term" value="C:Slx1-Slx4 complex"/>
    <property type="evidence" value="ECO:0007669"/>
    <property type="project" value="TreeGrafter"/>
</dbReference>
<feature type="region of interest" description="Disordered" evidence="1">
    <location>
        <begin position="23"/>
        <end position="46"/>
    </location>
</feature>
<dbReference type="Gene3D" id="3.40.1440.10">
    <property type="entry name" value="GIY-YIG endonuclease"/>
    <property type="match status" value="1"/>
</dbReference>
<accession>A0A914XZM6</accession>
<dbReference type="InterPro" id="IPR013083">
    <property type="entry name" value="Znf_RING/FYVE/PHD"/>
</dbReference>
<dbReference type="GO" id="GO:0017108">
    <property type="term" value="F:5'-flap endonuclease activity"/>
    <property type="evidence" value="ECO:0007669"/>
    <property type="project" value="TreeGrafter"/>
</dbReference>
<dbReference type="PANTHER" id="PTHR20208">
    <property type="entry name" value="STRUCTURE-SPECIFIC ENDONUCLEASE SUBUNIT SLX1"/>
    <property type="match status" value="1"/>
</dbReference>
<evidence type="ECO:0000313" key="4">
    <source>
        <dbReference type="WBParaSite" id="PSU_v2.g111.t1"/>
    </source>
</evidence>
<dbReference type="WBParaSite" id="PSU_v2.g111.t1">
    <property type="protein sequence ID" value="PSU_v2.g111.t1"/>
    <property type="gene ID" value="PSU_v2.g111"/>
</dbReference>
<dbReference type="GO" id="GO:0008821">
    <property type="term" value="F:crossover junction DNA endonuclease activity"/>
    <property type="evidence" value="ECO:0007669"/>
    <property type="project" value="TreeGrafter"/>
</dbReference>
<dbReference type="Proteomes" id="UP000887577">
    <property type="component" value="Unplaced"/>
</dbReference>
<dbReference type="InterPro" id="IPR050381">
    <property type="entry name" value="SLX1_endonuclease"/>
</dbReference>
<evidence type="ECO:0000256" key="1">
    <source>
        <dbReference type="SAM" id="MobiDB-lite"/>
    </source>
</evidence>
<sequence>MITQHRNKIEYIFGATTFHSSFSDPNRRIRQHNSGQQAGGAKKTDNRGPWDMVCIVHGFPNSVSALRFEWAWQNPDKSRRLKEIVLKKSAKESQFAFRLRIVCHMLNADPWKRLAWLIPLEEIPFPADIPPPKHMVKKYGLVEKSNETVSKDPEAYQKVEDCLICSQPIEALSQFVRCQQMKLCVTHYHTRCLAEKVLKQSKEFEVAIVPIEGRCLRCHSSWRWGDLIRDQQKLLQISTVAQEQHRISNAALLIPRTL</sequence>
<dbReference type="Gene3D" id="3.30.40.10">
    <property type="entry name" value="Zinc/RING finger domain, C3HC4 (zinc finger)"/>
    <property type="match status" value="1"/>
</dbReference>
<dbReference type="Pfam" id="PF21202">
    <property type="entry name" value="SLX1_C"/>
    <property type="match status" value="1"/>
</dbReference>
<evidence type="ECO:0000313" key="3">
    <source>
        <dbReference type="Proteomes" id="UP000887577"/>
    </source>
</evidence>
<protein>
    <submittedName>
        <fullName evidence="4">GIY-YIG domain-containing protein</fullName>
    </submittedName>
</protein>
<dbReference type="PANTHER" id="PTHR20208:SF10">
    <property type="entry name" value="STRUCTURE-SPECIFIC ENDONUCLEASE SUBUNIT SLX1"/>
    <property type="match status" value="1"/>
</dbReference>
<keyword evidence="3" id="KW-1185">Reference proteome</keyword>
<evidence type="ECO:0000259" key="2">
    <source>
        <dbReference type="PROSITE" id="PS50164"/>
    </source>
</evidence>
<organism evidence="3 4">
    <name type="scientific">Panagrolaimus superbus</name>
    <dbReference type="NCBI Taxonomy" id="310955"/>
    <lineage>
        <taxon>Eukaryota</taxon>
        <taxon>Metazoa</taxon>
        <taxon>Ecdysozoa</taxon>
        <taxon>Nematoda</taxon>
        <taxon>Chromadorea</taxon>
        <taxon>Rhabditida</taxon>
        <taxon>Tylenchina</taxon>
        <taxon>Panagrolaimomorpha</taxon>
        <taxon>Panagrolaimoidea</taxon>
        <taxon>Panagrolaimidae</taxon>
        <taxon>Panagrolaimus</taxon>
    </lineage>
</organism>
<dbReference type="Pfam" id="PF01541">
    <property type="entry name" value="GIY-YIG"/>
    <property type="match status" value="1"/>
</dbReference>
<dbReference type="AlphaFoldDB" id="A0A914XZM6"/>
<dbReference type="InterPro" id="IPR035901">
    <property type="entry name" value="GIY-YIG_endonuc_sf"/>
</dbReference>